<feature type="compositionally biased region" description="Polar residues" evidence="1">
    <location>
        <begin position="198"/>
        <end position="215"/>
    </location>
</feature>
<proteinExistence type="predicted"/>
<dbReference type="EMBL" id="OX365762">
    <property type="protein sequence ID" value="CAI4038956.1"/>
    <property type="molecule type" value="Genomic_DNA"/>
</dbReference>
<dbReference type="SMART" id="SM00463">
    <property type="entry name" value="SMR"/>
    <property type="match status" value="1"/>
</dbReference>
<evidence type="ECO:0000256" key="1">
    <source>
        <dbReference type="SAM" id="MobiDB-lite"/>
    </source>
</evidence>
<dbReference type="SMART" id="SM01162">
    <property type="entry name" value="DUF1771"/>
    <property type="match status" value="1"/>
</dbReference>
<organism evidence="3 4">
    <name type="scientific">Saccharomyces mikatae IFO 1815</name>
    <dbReference type="NCBI Taxonomy" id="226126"/>
    <lineage>
        <taxon>Eukaryota</taxon>
        <taxon>Fungi</taxon>
        <taxon>Dikarya</taxon>
        <taxon>Ascomycota</taxon>
        <taxon>Saccharomycotina</taxon>
        <taxon>Saccharomycetes</taxon>
        <taxon>Saccharomycetales</taxon>
        <taxon>Saccharomycetaceae</taxon>
        <taxon>Saccharomyces</taxon>
    </lineage>
</organism>
<dbReference type="PANTHER" id="PTHR47417">
    <property type="entry name" value="SMR DOMAIN-CONTAINING PROTEIN YPL199C"/>
    <property type="match status" value="1"/>
</dbReference>
<dbReference type="PROSITE" id="PS50828">
    <property type="entry name" value="SMR"/>
    <property type="match status" value="1"/>
</dbReference>
<accession>A0AA35NHR9</accession>
<dbReference type="Pfam" id="PF01713">
    <property type="entry name" value="Smr"/>
    <property type="match status" value="1"/>
</dbReference>
<feature type="compositionally biased region" description="Basic and acidic residues" evidence="1">
    <location>
        <begin position="54"/>
        <end position="63"/>
    </location>
</feature>
<sequence length="240" mass="27037">MNGTGGVVVRTQNPVRDYNHSTDKEYQRLRKLADEAYKKRDQLSHESQTAYQQGDKKLAHELSEKSKSQLKVAEDYNMQAAEYVFVENNADSSSNEIDLHGLYVKEALFILQKRIKFAIDHNESQLNVIVGKGLHSQNGIAKLKPSIEEFCTKHGIRNHLEKKNSGVLVLELQGVQMPMDGSKVNVPVNQYNPQQQPHYNDNGGQPQGQVNTHNSNDNDNKDSTLTSILKIFCSCIQSLT</sequence>
<dbReference type="InterPro" id="IPR013899">
    <property type="entry name" value="DUF1771"/>
</dbReference>
<evidence type="ECO:0000313" key="3">
    <source>
        <dbReference type="EMBL" id="CAI4038956.1"/>
    </source>
</evidence>
<gene>
    <name evidence="3" type="primary">SMKI06G3080</name>
    <name evidence="3" type="ORF">SMKI_06G3080</name>
</gene>
<dbReference type="RefSeq" id="XP_056082071.1">
    <property type="nucleotide sequence ID" value="XM_056222373.1"/>
</dbReference>
<evidence type="ECO:0000313" key="4">
    <source>
        <dbReference type="Proteomes" id="UP001161438"/>
    </source>
</evidence>
<protein>
    <recommendedName>
        <fullName evidence="2">Smr domain-containing protein</fullName>
    </recommendedName>
</protein>
<dbReference type="InterPro" id="IPR002625">
    <property type="entry name" value="Smr_dom"/>
</dbReference>
<evidence type="ECO:0000259" key="2">
    <source>
        <dbReference type="PROSITE" id="PS50828"/>
    </source>
</evidence>
<dbReference type="InterPro" id="IPR036063">
    <property type="entry name" value="Smr_dom_sf"/>
</dbReference>
<name>A0AA35NHR9_SACMI</name>
<keyword evidence="4" id="KW-1185">Reference proteome</keyword>
<dbReference type="Gene3D" id="3.30.1370.110">
    <property type="match status" value="1"/>
</dbReference>
<dbReference type="Pfam" id="PF08590">
    <property type="entry name" value="DUF1771"/>
    <property type="match status" value="1"/>
</dbReference>
<feature type="region of interest" description="Disordered" evidence="1">
    <location>
        <begin position="183"/>
        <end position="221"/>
    </location>
</feature>
<dbReference type="AlphaFoldDB" id="A0AA35NHR9"/>
<dbReference type="Proteomes" id="UP001161438">
    <property type="component" value="Chromosome 6"/>
</dbReference>
<feature type="domain" description="Smr" evidence="2">
    <location>
        <begin position="97"/>
        <end position="173"/>
    </location>
</feature>
<feature type="region of interest" description="Disordered" evidence="1">
    <location>
        <begin position="1"/>
        <end position="25"/>
    </location>
</feature>
<reference evidence="3" key="1">
    <citation type="submission" date="2022-10" db="EMBL/GenBank/DDBJ databases">
        <authorList>
            <person name="Byrne P K."/>
        </authorList>
    </citation>
    <scope>NUCLEOTIDE SEQUENCE</scope>
    <source>
        <strain evidence="3">IFO1815</strain>
    </source>
</reference>
<dbReference type="SUPFAM" id="SSF160443">
    <property type="entry name" value="SMR domain-like"/>
    <property type="match status" value="1"/>
</dbReference>
<dbReference type="PANTHER" id="PTHR47417:SF1">
    <property type="entry name" value="SMR DOMAIN-CONTAINING PROTEIN YPL199C"/>
    <property type="match status" value="1"/>
</dbReference>
<feature type="compositionally biased region" description="Low complexity" evidence="1">
    <location>
        <begin position="184"/>
        <end position="197"/>
    </location>
</feature>
<dbReference type="InterPro" id="IPR053020">
    <property type="entry name" value="Smr_domain_protein"/>
</dbReference>
<feature type="region of interest" description="Disordered" evidence="1">
    <location>
        <begin position="38"/>
        <end position="63"/>
    </location>
</feature>
<dbReference type="GeneID" id="80918167"/>